<evidence type="ECO:0000256" key="1">
    <source>
        <dbReference type="SAM" id="SignalP"/>
    </source>
</evidence>
<organism evidence="2 3">
    <name type="scientific">Strongylus vulgaris</name>
    <name type="common">Blood worm</name>
    <dbReference type="NCBI Taxonomy" id="40348"/>
    <lineage>
        <taxon>Eukaryota</taxon>
        <taxon>Metazoa</taxon>
        <taxon>Ecdysozoa</taxon>
        <taxon>Nematoda</taxon>
        <taxon>Chromadorea</taxon>
        <taxon>Rhabditida</taxon>
        <taxon>Rhabditina</taxon>
        <taxon>Rhabditomorpha</taxon>
        <taxon>Strongyloidea</taxon>
        <taxon>Strongylidae</taxon>
        <taxon>Strongylus</taxon>
    </lineage>
</organism>
<evidence type="ECO:0000313" key="3">
    <source>
        <dbReference type="Proteomes" id="UP000270094"/>
    </source>
</evidence>
<gene>
    <name evidence="2" type="ORF">SVUK_LOCUS15776</name>
</gene>
<keyword evidence="1" id="KW-0732">Signal</keyword>
<reference evidence="2 3" key="1">
    <citation type="submission" date="2018-11" db="EMBL/GenBank/DDBJ databases">
        <authorList>
            <consortium name="Pathogen Informatics"/>
        </authorList>
    </citation>
    <scope>NUCLEOTIDE SEQUENCE [LARGE SCALE GENOMIC DNA]</scope>
</reference>
<feature type="chain" id="PRO_5018143318" evidence="1">
    <location>
        <begin position="19"/>
        <end position="76"/>
    </location>
</feature>
<dbReference type="Gene3D" id="3.30.530.20">
    <property type="match status" value="1"/>
</dbReference>
<dbReference type="OrthoDB" id="74575at2759"/>
<keyword evidence="3" id="KW-1185">Reference proteome</keyword>
<dbReference type="InterPro" id="IPR023393">
    <property type="entry name" value="START-like_dom_sf"/>
</dbReference>
<dbReference type="AlphaFoldDB" id="A0A3P7LNJ5"/>
<accession>A0A3P7LNJ5</accession>
<feature type="signal peptide" evidence="1">
    <location>
        <begin position="1"/>
        <end position="18"/>
    </location>
</feature>
<sequence>MNWAKTSTFRAFLHLGAAWYYPDPENPENSIYDYLISMDLKGMIVKTVANQALGKFVLSDVESNRVHALKLAAQHS</sequence>
<name>A0A3P7LNJ5_STRVU</name>
<proteinExistence type="predicted"/>
<protein>
    <submittedName>
        <fullName evidence="2">Uncharacterized protein</fullName>
    </submittedName>
</protein>
<dbReference type="Proteomes" id="UP000270094">
    <property type="component" value="Unassembled WGS sequence"/>
</dbReference>
<dbReference type="EMBL" id="UYYB01110006">
    <property type="protein sequence ID" value="VDM80778.1"/>
    <property type="molecule type" value="Genomic_DNA"/>
</dbReference>
<evidence type="ECO:0000313" key="2">
    <source>
        <dbReference type="EMBL" id="VDM80778.1"/>
    </source>
</evidence>